<accession>A0A386HQV9</accession>
<proteinExistence type="inferred from homology"/>
<dbReference type="AlphaFoldDB" id="A0A386HQV9"/>
<evidence type="ECO:0000256" key="2">
    <source>
        <dbReference type="ARBA" id="ARBA00023194"/>
    </source>
</evidence>
<name>A0A386HQV9_9BACT</name>
<comment type="similarity">
    <text evidence="1">Belongs to the PhzA/PhzB family.</text>
</comment>
<evidence type="ECO:0000313" key="4">
    <source>
        <dbReference type="EMBL" id="AYD48338.1"/>
    </source>
</evidence>
<evidence type="ECO:0000259" key="3">
    <source>
        <dbReference type="Pfam" id="PF13577"/>
    </source>
</evidence>
<keyword evidence="2" id="KW-0045">Antibiotic biosynthesis</keyword>
<dbReference type="OrthoDB" id="2599042at2"/>
<dbReference type="SUPFAM" id="SSF54427">
    <property type="entry name" value="NTF2-like"/>
    <property type="match status" value="2"/>
</dbReference>
<evidence type="ECO:0000313" key="5">
    <source>
        <dbReference type="Proteomes" id="UP000266118"/>
    </source>
</evidence>
<dbReference type="InterPro" id="IPR004964">
    <property type="entry name" value="PhzA_PhzB"/>
</dbReference>
<dbReference type="GO" id="GO:0017000">
    <property type="term" value="P:antibiotic biosynthetic process"/>
    <property type="evidence" value="ECO:0007669"/>
    <property type="project" value="UniProtKB-KW"/>
</dbReference>
<feature type="domain" description="SnoaL-like" evidence="3">
    <location>
        <begin position="4"/>
        <end position="122"/>
    </location>
</feature>
<dbReference type="InterPro" id="IPR032710">
    <property type="entry name" value="NTF2-like_dom_sf"/>
</dbReference>
<dbReference type="Pfam" id="PF13577">
    <property type="entry name" value="SnoaL_4"/>
    <property type="match status" value="1"/>
</dbReference>
<dbReference type="InterPro" id="IPR037401">
    <property type="entry name" value="SnoaL-like"/>
</dbReference>
<dbReference type="Pfam" id="PF03284">
    <property type="entry name" value="PHZA_PHZB"/>
    <property type="match status" value="1"/>
</dbReference>
<evidence type="ECO:0000256" key="1">
    <source>
        <dbReference type="ARBA" id="ARBA00009377"/>
    </source>
</evidence>
<dbReference type="KEGG" id="ark:D6B99_12455"/>
<organism evidence="4 5">
    <name type="scientific">Arachidicoccus soli</name>
    <dbReference type="NCBI Taxonomy" id="2341117"/>
    <lineage>
        <taxon>Bacteria</taxon>
        <taxon>Pseudomonadati</taxon>
        <taxon>Bacteroidota</taxon>
        <taxon>Chitinophagia</taxon>
        <taxon>Chitinophagales</taxon>
        <taxon>Chitinophagaceae</taxon>
        <taxon>Arachidicoccus</taxon>
    </lineage>
</organism>
<reference evidence="4 5" key="1">
    <citation type="submission" date="2018-09" db="EMBL/GenBank/DDBJ databases">
        <title>Arachidicoccus sp. nov., a bacterium isolated from soil.</title>
        <authorList>
            <person name="Weon H.-Y."/>
            <person name="Kwon S.-W."/>
            <person name="Lee S.A."/>
        </authorList>
    </citation>
    <scope>NUCLEOTIDE SEQUENCE [LARGE SCALE GENOMIC DNA]</scope>
    <source>
        <strain evidence="4 5">KIS59-12</strain>
    </source>
</reference>
<dbReference type="Proteomes" id="UP000266118">
    <property type="component" value="Chromosome"/>
</dbReference>
<gene>
    <name evidence="4" type="ORF">D6B99_12455</name>
</gene>
<dbReference type="Gene3D" id="3.10.450.50">
    <property type="match status" value="2"/>
</dbReference>
<sequence>MENKIIQQIKNLFAGADERNWQKVESTLNEEVLLDYSSMTGIAANNLSPKDIATAWRAFLPGFDRTNHILSDFNVKITGNEATAQYTGEADHFLSQEIWVVKGTYNTKLKLVNTNWLITELRFLITDQSGNTDLPALATRKMQKKLLKEQNRKMVDNFFVALETQKFEWLKELFAINGKQLNPYSPEGFPKSFDGAEGIYKQYSGLAKTFGEMRFPREIFATDDPCFFFVKFRGEIEIKTGGKYKNDYLGTFKMKEGKIIEYTEYFNQIVMAKAFGIAL</sequence>
<dbReference type="EMBL" id="CP032489">
    <property type="protein sequence ID" value="AYD48338.1"/>
    <property type="molecule type" value="Genomic_DNA"/>
</dbReference>
<dbReference type="RefSeq" id="WP_119988970.1">
    <property type="nucleotide sequence ID" value="NZ_CP032489.1"/>
</dbReference>
<keyword evidence="5" id="KW-1185">Reference proteome</keyword>
<protein>
    <recommendedName>
        <fullName evidence="3">SnoaL-like domain-containing protein</fullName>
    </recommendedName>
</protein>